<evidence type="ECO:0000313" key="3">
    <source>
        <dbReference type="Proteomes" id="UP000070544"/>
    </source>
</evidence>
<organism evidence="2 3">
    <name type="scientific">Gonapodya prolifera (strain JEL478)</name>
    <name type="common">Monoblepharis prolifera</name>
    <dbReference type="NCBI Taxonomy" id="1344416"/>
    <lineage>
        <taxon>Eukaryota</taxon>
        <taxon>Fungi</taxon>
        <taxon>Fungi incertae sedis</taxon>
        <taxon>Chytridiomycota</taxon>
        <taxon>Chytridiomycota incertae sedis</taxon>
        <taxon>Monoblepharidomycetes</taxon>
        <taxon>Monoblepharidales</taxon>
        <taxon>Gonapodyaceae</taxon>
        <taxon>Gonapodya</taxon>
    </lineage>
</organism>
<proteinExistence type="predicted"/>
<dbReference type="Proteomes" id="UP000070544">
    <property type="component" value="Unassembled WGS sequence"/>
</dbReference>
<reference evidence="2 3" key="1">
    <citation type="journal article" date="2015" name="Genome Biol. Evol.">
        <title>Phylogenomic analyses indicate that early fungi evolved digesting cell walls of algal ancestors of land plants.</title>
        <authorList>
            <person name="Chang Y."/>
            <person name="Wang S."/>
            <person name="Sekimoto S."/>
            <person name="Aerts A.L."/>
            <person name="Choi C."/>
            <person name="Clum A."/>
            <person name="LaButti K.M."/>
            <person name="Lindquist E.A."/>
            <person name="Yee Ngan C."/>
            <person name="Ohm R.A."/>
            <person name="Salamov A.A."/>
            <person name="Grigoriev I.V."/>
            <person name="Spatafora J.W."/>
            <person name="Berbee M.L."/>
        </authorList>
    </citation>
    <scope>NUCLEOTIDE SEQUENCE [LARGE SCALE GENOMIC DNA]</scope>
    <source>
        <strain evidence="2 3">JEL478</strain>
    </source>
</reference>
<dbReference type="EMBL" id="KQ965821">
    <property type="protein sequence ID" value="KXS10489.1"/>
    <property type="molecule type" value="Genomic_DNA"/>
</dbReference>
<dbReference type="AlphaFoldDB" id="A0A139A143"/>
<protein>
    <submittedName>
        <fullName evidence="2">Uncharacterized protein</fullName>
    </submittedName>
</protein>
<feature type="region of interest" description="Disordered" evidence="1">
    <location>
        <begin position="73"/>
        <end position="103"/>
    </location>
</feature>
<keyword evidence="3" id="KW-1185">Reference proteome</keyword>
<evidence type="ECO:0000313" key="2">
    <source>
        <dbReference type="EMBL" id="KXS10489.1"/>
    </source>
</evidence>
<accession>A0A139A143</accession>
<sequence length="127" mass="13972">MEWLQCGRVTSTTSVSIDRAGLPNNLFGTKDLSSTQIIRSTVISTLLVGEVSRSFIHSDLKGRNAPWRRDVVEGKEKRKEHTCDRDGQGPDAHKVHTTAGRTAQSASSSAVDLILTVPCGYWSVRFE</sequence>
<feature type="compositionally biased region" description="Basic and acidic residues" evidence="1">
    <location>
        <begin position="73"/>
        <end position="94"/>
    </location>
</feature>
<evidence type="ECO:0000256" key="1">
    <source>
        <dbReference type="SAM" id="MobiDB-lite"/>
    </source>
</evidence>
<name>A0A139A143_GONPJ</name>
<gene>
    <name evidence="2" type="ORF">M427DRAFT_477298</name>
</gene>